<feature type="transmembrane region" description="Helical" evidence="2">
    <location>
        <begin position="205"/>
        <end position="228"/>
    </location>
</feature>
<dbReference type="InterPro" id="IPR019431">
    <property type="entry name" value="DUF2417"/>
</dbReference>
<feature type="transmembrane region" description="Helical" evidence="2">
    <location>
        <begin position="104"/>
        <end position="126"/>
    </location>
</feature>
<protein>
    <submittedName>
        <fullName evidence="3">Uncharacterized protein</fullName>
    </submittedName>
</protein>
<feature type="transmembrane region" description="Helical" evidence="2">
    <location>
        <begin position="133"/>
        <end position="152"/>
    </location>
</feature>
<sequence>MKHFLGGRSSDDDDGPSGRSTSPRYNNDGPEANERTRLLPNRLDSDVAYLSPDDPAVTPYNLFTVRFTRYITIFFTFVTFLWWILLLISLFITPPGLSSRGSGFYAFSFASVALTTLVVLLLFFSAPSKATRILAVIMSVFLVADMIMILAIPKLRHQEAWTGVASAVWALIVSAWLLIADRTVKWGKAEEEQRLTGREESRRTLLEWVEVLLSTFFLVVLAVATFLVTCTLIQRAVDAQETPPGVLYWVDGDKYQIHLHCQGNVTDSSGKKLPTVLFEGGEDPVEYGLWHFADNALANGSFSRYCFADRPGMAWSDTAPSPFSASQATEALSEALARAGEEGPWVLASAGIGSIYSRVFSSRHGEAIKGLVLIDGLHEDLLSRVGDPGRGFMLWLRGIISPLGFDRLPAALFRGRNSQDRIWGIVSYQSGKQIFAKLQESLVADSLTRRDVTSSRAIQLRDVPLSVISSEVQIKEDGEWERKQKDLTQLTDNLHDWDVVRGAPHQIWKTLEGREVIERRIKQLVHGN</sequence>
<organism evidence="3 4">
    <name type="scientific">Coniella lustricola</name>
    <dbReference type="NCBI Taxonomy" id="2025994"/>
    <lineage>
        <taxon>Eukaryota</taxon>
        <taxon>Fungi</taxon>
        <taxon>Dikarya</taxon>
        <taxon>Ascomycota</taxon>
        <taxon>Pezizomycotina</taxon>
        <taxon>Sordariomycetes</taxon>
        <taxon>Sordariomycetidae</taxon>
        <taxon>Diaporthales</taxon>
        <taxon>Schizoparmaceae</taxon>
        <taxon>Coniella</taxon>
    </lineage>
</organism>
<dbReference type="OrthoDB" id="164921at2759"/>
<gene>
    <name evidence="3" type="ORF">BD289DRAFT_371690</name>
</gene>
<dbReference type="STRING" id="2025994.A0A2T3A3D8"/>
<evidence type="ECO:0000256" key="2">
    <source>
        <dbReference type="SAM" id="Phobius"/>
    </source>
</evidence>
<dbReference type="EMBL" id="KZ678485">
    <property type="protein sequence ID" value="PSR82183.1"/>
    <property type="molecule type" value="Genomic_DNA"/>
</dbReference>
<accession>A0A2T3A3D8</accession>
<keyword evidence="2" id="KW-0812">Transmembrane</keyword>
<dbReference type="Pfam" id="PF10329">
    <property type="entry name" value="DUF2417"/>
    <property type="match status" value="1"/>
</dbReference>
<keyword evidence="4" id="KW-1185">Reference proteome</keyword>
<evidence type="ECO:0000313" key="3">
    <source>
        <dbReference type="EMBL" id="PSR82183.1"/>
    </source>
</evidence>
<reference evidence="3 4" key="1">
    <citation type="journal article" date="2018" name="Mycol. Prog.">
        <title>Coniella lustricola, a new species from submerged detritus.</title>
        <authorList>
            <person name="Raudabaugh D.B."/>
            <person name="Iturriaga T."/>
            <person name="Carver A."/>
            <person name="Mondo S."/>
            <person name="Pangilinan J."/>
            <person name="Lipzen A."/>
            <person name="He G."/>
            <person name="Amirebrahimi M."/>
            <person name="Grigoriev I.V."/>
            <person name="Miller A.N."/>
        </authorList>
    </citation>
    <scope>NUCLEOTIDE SEQUENCE [LARGE SCALE GENOMIC DNA]</scope>
    <source>
        <strain evidence="3 4">B22-T-1</strain>
    </source>
</reference>
<evidence type="ECO:0000313" key="4">
    <source>
        <dbReference type="Proteomes" id="UP000241462"/>
    </source>
</evidence>
<dbReference type="Proteomes" id="UP000241462">
    <property type="component" value="Unassembled WGS sequence"/>
</dbReference>
<evidence type="ECO:0000256" key="1">
    <source>
        <dbReference type="SAM" id="MobiDB-lite"/>
    </source>
</evidence>
<keyword evidence="2" id="KW-0472">Membrane</keyword>
<dbReference type="InParanoid" id="A0A2T3A3D8"/>
<dbReference type="Gene3D" id="3.40.50.1820">
    <property type="entry name" value="alpha/beta hydrolase"/>
    <property type="match status" value="1"/>
</dbReference>
<feature type="transmembrane region" description="Helical" evidence="2">
    <location>
        <begin position="70"/>
        <end position="92"/>
    </location>
</feature>
<proteinExistence type="predicted"/>
<dbReference type="SUPFAM" id="SSF53474">
    <property type="entry name" value="alpha/beta-Hydrolases"/>
    <property type="match status" value="1"/>
</dbReference>
<name>A0A2T3A3D8_9PEZI</name>
<dbReference type="AlphaFoldDB" id="A0A2T3A3D8"/>
<dbReference type="FunCoup" id="A0A2T3A3D8">
    <property type="interactions" value="43"/>
</dbReference>
<feature type="transmembrane region" description="Helical" evidence="2">
    <location>
        <begin position="164"/>
        <end position="184"/>
    </location>
</feature>
<keyword evidence="2" id="KW-1133">Transmembrane helix</keyword>
<feature type="region of interest" description="Disordered" evidence="1">
    <location>
        <begin position="1"/>
        <end position="36"/>
    </location>
</feature>
<dbReference type="InterPro" id="IPR029058">
    <property type="entry name" value="AB_hydrolase_fold"/>
</dbReference>